<evidence type="ECO:0000313" key="2">
    <source>
        <dbReference type="Proteomes" id="UP000285290"/>
    </source>
</evidence>
<dbReference type="EMBL" id="QSKC01000005">
    <property type="protein sequence ID" value="RHE32963.1"/>
    <property type="molecule type" value="Genomic_DNA"/>
</dbReference>
<gene>
    <name evidence="1" type="ORF">DW753_05810</name>
</gene>
<dbReference type="Proteomes" id="UP000285290">
    <property type="component" value="Unassembled WGS sequence"/>
</dbReference>
<organism evidence="1 2">
    <name type="scientific">Agathobacter rectalis</name>
    <dbReference type="NCBI Taxonomy" id="39491"/>
    <lineage>
        <taxon>Bacteria</taxon>
        <taxon>Bacillati</taxon>
        <taxon>Bacillota</taxon>
        <taxon>Clostridia</taxon>
        <taxon>Lachnospirales</taxon>
        <taxon>Lachnospiraceae</taxon>
        <taxon>Agathobacter</taxon>
    </lineage>
</organism>
<dbReference type="Gene3D" id="1.10.340.20">
    <property type="entry name" value="Apc36109-like domain"/>
    <property type="match status" value="1"/>
</dbReference>
<reference evidence="1 2" key="1">
    <citation type="submission" date="2018-08" db="EMBL/GenBank/DDBJ databases">
        <title>A genome reference for cultivated species of the human gut microbiota.</title>
        <authorList>
            <person name="Zou Y."/>
            <person name="Xue W."/>
            <person name="Luo G."/>
        </authorList>
    </citation>
    <scope>NUCLEOTIDE SEQUENCE [LARGE SCALE GENOMIC DNA]</scope>
    <source>
        <strain evidence="1 2">AM29-10</strain>
    </source>
</reference>
<dbReference type="RefSeq" id="WP_117997632.1">
    <property type="nucleotide sequence ID" value="NZ_QRWI01000012.1"/>
</dbReference>
<evidence type="ECO:0000313" key="1">
    <source>
        <dbReference type="EMBL" id="RHE32963.1"/>
    </source>
</evidence>
<dbReference type="InterPro" id="IPR023162">
    <property type="entry name" value="Apc36109-like_dom_sf"/>
</dbReference>
<proteinExistence type="predicted"/>
<accession>A0A414IVG8</accession>
<sequence length="85" mass="9846">MNKFDVIKKYIDEFDYYGLLASCAPNDEFDSYSHKFADVISENCTVEEIARIIAETMDKAFAEEINPEKFMETARLNRTELYGEG</sequence>
<dbReference type="AlphaFoldDB" id="A0A414IVG8"/>
<name>A0A414IVG8_9FIRM</name>
<comment type="caution">
    <text evidence="1">The sequence shown here is derived from an EMBL/GenBank/DDBJ whole genome shotgun (WGS) entry which is preliminary data.</text>
</comment>
<protein>
    <submittedName>
        <fullName evidence="1">Uncharacterized protein</fullName>
    </submittedName>
</protein>